<dbReference type="PROSITE" id="PS51352">
    <property type="entry name" value="THIOREDOXIN_2"/>
    <property type="match status" value="3"/>
</dbReference>
<accession>A0A6L2PCZ6</accession>
<evidence type="ECO:0000313" key="8">
    <source>
        <dbReference type="EMBL" id="GFG28198.1"/>
    </source>
</evidence>
<gene>
    <name evidence="8" type="ORF">Cfor_03492</name>
</gene>
<evidence type="ECO:0000256" key="1">
    <source>
        <dbReference type="ARBA" id="ARBA00020920"/>
    </source>
</evidence>
<evidence type="ECO:0000259" key="7">
    <source>
        <dbReference type="PROSITE" id="PS51352"/>
    </source>
</evidence>
<comment type="caution">
    <text evidence="8">The sequence shown here is derived from an EMBL/GenBank/DDBJ whole genome shotgun (WGS) entry which is preliminary data.</text>
</comment>
<feature type="repeat" description="WD" evidence="4">
    <location>
        <begin position="323"/>
        <end position="365"/>
    </location>
</feature>
<feature type="domain" description="Thioredoxin" evidence="7">
    <location>
        <begin position="1094"/>
        <end position="1223"/>
    </location>
</feature>
<dbReference type="Pfam" id="PF00226">
    <property type="entry name" value="DnaJ"/>
    <property type="match status" value="1"/>
</dbReference>
<feature type="non-terminal residue" evidence="8">
    <location>
        <position position="1"/>
    </location>
</feature>
<dbReference type="OrthoDB" id="5810603at2759"/>
<dbReference type="Pfam" id="PF00085">
    <property type="entry name" value="Thioredoxin"/>
    <property type="match status" value="4"/>
</dbReference>
<dbReference type="GO" id="GO:0015035">
    <property type="term" value="F:protein-disulfide reductase activity"/>
    <property type="evidence" value="ECO:0007669"/>
    <property type="project" value="TreeGrafter"/>
</dbReference>
<dbReference type="GO" id="GO:0036498">
    <property type="term" value="P:IRE1-mediated unfolded protein response"/>
    <property type="evidence" value="ECO:0007669"/>
    <property type="project" value="TreeGrafter"/>
</dbReference>
<dbReference type="Proteomes" id="UP000502823">
    <property type="component" value="Unassembled WGS sequence"/>
</dbReference>
<dbReference type="GO" id="GO:0051787">
    <property type="term" value="F:misfolded protein binding"/>
    <property type="evidence" value="ECO:0007669"/>
    <property type="project" value="TreeGrafter"/>
</dbReference>
<dbReference type="InterPro" id="IPR036322">
    <property type="entry name" value="WD40_repeat_dom_sf"/>
</dbReference>
<evidence type="ECO:0000256" key="2">
    <source>
        <dbReference type="ARBA" id="ARBA00022574"/>
    </source>
</evidence>
<dbReference type="AlphaFoldDB" id="A0A6L2PCZ6"/>
<dbReference type="InterPro" id="IPR001680">
    <property type="entry name" value="WD40_rpt"/>
</dbReference>
<reference evidence="9" key="1">
    <citation type="submission" date="2020-01" db="EMBL/GenBank/DDBJ databases">
        <title>Draft genome sequence of the Termite Coptotermes fromosanus.</title>
        <authorList>
            <person name="Itakura S."/>
            <person name="Yosikawa Y."/>
            <person name="Umezawa K."/>
        </authorList>
    </citation>
    <scope>NUCLEOTIDE SEQUENCE [LARGE SCALE GENOMIC DNA]</scope>
</reference>
<dbReference type="SUPFAM" id="SSF46565">
    <property type="entry name" value="Chaperone J-domain"/>
    <property type="match status" value="1"/>
</dbReference>
<feature type="repeat" description="WD" evidence="4">
    <location>
        <begin position="195"/>
        <end position="237"/>
    </location>
</feature>
<dbReference type="SUPFAM" id="SSF52833">
    <property type="entry name" value="Thioredoxin-like"/>
    <property type="match status" value="5"/>
</dbReference>
<evidence type="ECO:0000259" key="6">
    <source>
        <dbReference type="PROSITE" id="PS50076"/>
    </source>
</evidence>
<dbReference type="InterPro" id="IPR017937">
    <property type="entry name" value="Thioredoxin_CS"/>
</dbReference>
<evidence type="ECO:0000256" key="3">
    <source>
        <dbReference type="ARBA" id="ARBA00022737"/>
    </source>
</evidence>
<dbReference type="InterPro" id="IPR001623">
    <property type="entry name" value="DnaJ_domain"/>
</dbReference>
<proteinExistence type="predicted"/>
<evidence type="ECO:0000313" key="9">
    <source>
        <dbReference type="Proteomes" id="UP000502823"/>
    </source>
</evidence>
<dbReference type="InterPro" id="IPR052460">
    <property type="entry name" value="ER_disulfide_reductase"/>
</dbReference>
<keyword evidence="2 4" id="KW-0853">WD repeat</keyword>
<name>A0A6L2PCZ6_COPFO</name>
<dbReference type="SUPFAM" id="SSF50978">
    <property type="entry name" value="WD40 repeat-like"/>
    <property type="match status" value="1"/>
</dbReference>
<dbReference type="PRINTS" id="PR00625">
    <property type="entry name" value="JDOMAIN"/>
</dbReference>
<protein>
    <recommendedName>
        <fullName evidence="1">DnaJ homolog subfamily C member 10</fullName>
    </recommendedName>
</protein>
<keyword evidence="3" id="KW-0677">Repeat</keyword>
<dbReference type="Gene3D" id="1.10.287.110">
    <property type="entry name" value="DnaJ domain"/>
    <property type="match status" value="1"/>
</dbReference>
<dbReference type="InterPro" id="IPR019775">
    <property type="entry name" value="WD40_repeat_CS"/>
</dbReference>
<dbReference type="Gene3D" id="3.40.30.10">
    <property type="entry name" value="Glutaredoxin"/>
    <property type="match status" value="6"/>
</dbReference>
<dbReference type="PRINTS" id="PR00421">
    <property type="entry name" value="THIOREDOXIN"/>
</dbReference>
<dbReference type="PROSITE" id="PS50082">
    <property type="entry name" value="WD_REPEATS_2"/>
    <property type="match status" value="2"/>
</dbReference>
<feature type="domain" description="J" evidence="6">
    <location>
        <begin position="477"/>
        <end position="542"/>
    </location>
</feature>
<dbReference type="InterPro" id="IPR015943">
    <property type="entry name" value="WD40/YVTN_repeat-like_dom_sf"/>
</dbReference>
<dbReference type="SMART" id="SM00320">
    <property type="entry name" value="WD40"/>
    <property type="match status" value="3"/>
</dbReference>
<feature type="compositionally biased region" description="Basic and acidic residues" evidence="5">
    <location>
        <begin position="19"/>
        <end position="32"/>
    </location>
</feature>
<dbReference type="InParanoid" id="A0A6L2PCZ6"/>
<dbReference type="InterPro" id="IPR036869">
    <property type="entry name" value="J_dom_sf"/>
</dbReference>
<feature type="domain" description="Thioredoxin" evidence="7">
    <location>
        <begin position="555"/>
        <end position="674"/>
    </location>
</feature>
<dbReference type="CDD" id="cd06257">
    <property type="entry name" value="DnaJ"/>
    <property type="match status" value="1"/>
</dbReference>
<dbReference type="Pfam" id="PF00400">
    <property type="entry name" value="WD40"/>
    <property type="match status" value="2"/>
</dbReference>
<feature type="region of interest" description="Disordered" evidence="5">
    <location>
        <begin position="19"/>
        <end position="56"/>
    </location>
</feature>
<dbReference type="PROSITE" id="PS50076">
    <property type="entry name" value="DNAJ_2"/>
    <property type="match status" value="1"/>
</dbReference>
<dbReference type="InterPro" id="IPR036249">
    <property type="entry name" value="Thioredoxin-like_sf"/>
</dbReference>
<dbReference type="PROSITE" id="PS50294">
    <property type="entry name" value="WD_REPEATS_REGION"/>
    <property type="match status" value="2"/>
</dbReference>
<evidence type="ECO:0000256" key="4">
    <source>
        <dbReference type="PROSITE-ProRule" id="PRU00221"/>
    </source>
</evidence>
<dbReference type="InterPro" id="IPR013766">
    <property type="entry name" value="Thioredoxin_domain"/>
</dbReference>
<dbReference type="GO" id="GO:0016671">
    <property type="term" value="F:oxidoreductase activity, acting on a sulfur group of donors, disulfide as acceptor"/>
    <property type="evidence" value="ECO:0007669"/>
    <property type="project" value="TreeGrafter"/>
</dbReference>
<evidence type="ECO:0000256" key="5">
    <source>
        <dbReference type="SAM" id="MobiDB-lite"/>
    </source>
</evidence>
<dbReference type="PROSITE" id="PS00194">
    <property type="entry name" value="THIOREDOXIN_1"/>
    <property type="match status" value="2"/>
</dbReference>
<keyword evidence="9" id="KW-1185">Reference proteome</keyword>
<dbReference type="EMBL" id="BLKM01000029">
    <property type="protein sequence ID" value="GFG28198.1"/>
    <property type="molecule type" value="Genomic_DNA"/>
</dbReference>
<dbReference type="GO" id="GO:0005788">
    <property type="term" value="C:endoplasmic reticulum lumen"/>
    <property type="evidence" value="ECO:0007669"/>
    <property type="project" value="TreeGrafter"/>
</dbReference>
<dbReference type="SMART" id="SM00271">
    <property type="entry name" value="DnaJ"/>
    <property type="match status" value="1"/>
</dbReference>
<sequence>VQLTEEELQEIISETRTELRQVNDYEDTENKGTEGNPISDVSDEYHFDKYDDEDSEPNPVLAIGNLAVYSSNSGDPYVTLGKNDDDDSEKEDDIINPKDNLILVGHVEGDASILEVYVYNEEEGSLYVHHDLLLPAFPLCIEWLSHDPGEQKGGNLCALGSISPVIDIWDIDIVDCLEPAFKLGHRGNKRKGIAKYGHHDAVLDLSWNTNFIHVMASGSADSTVLLWDLNSGKVASTLSSFQEKVQTLQWHPFEGETLLVGSCDKLSRVFDCRVEDSYREWAVNGEVERVLWNHFNPFSFLVGTNTGSIHYIDCRTDTALWELSAHTKEVTGLALSSHCPGMLTTASGDGKLKTWDILDGKPSLVYEQQQKLGGLLCLDACPDLPFTICLGGENKNHNFTVVDAMDVTAVKNRFGDRKLMCPIKSGGGVEAVEDSTAIETADAMIESLSLATAGEDQPSSSRVVVVVLFFQFSTGKDYYELLGVPKNANDREIRKAFKRLAVTMHPDKNQADPDAHAKFVHLTKAYEVLKVAESRKKYDLYGEEGIQSSHKQTYHSWSYYHDNFGIYDDDPEIVTLNKADFDQSVLNSRSLWFINFYSPMCSHCHELAPTWRRLARELEGVIRIGAINCEDDWVLCRQEGIRSYPSLFVYPAREKYNGERSEDDMLNFILSRLKVTVVKVDDEVWERNRGSSSWLLVLCQADDGSCLDAEISLKLAAILEGLVMVGQVDCHSSEELCRTFGATTESCVIYWEPLEQHPVGVTHRILGTDAKEIAKEVLSFLPEPSELDAEGFNDMRNELKNGSPYPWVVYFYLGEATGDMELELKKLPALLPDMRLGKVHCGRWTAVCQDLHVSRYPLFAVFKRGGGHEIHHGRETAHDVANFARDSSAAPNIRVLAPPEFPDLLHSSHESGAWLVDFYAPWCPPCLQLLPELRKASRHFDSAVNFGTIDCTIHAALCRQHNIRSYPTTILYNNTEEQRFLGDHTATSVVDFLQDFLNPIVVKLTEQSFYSSVGQKSPDELWMVDFLASWCGPCQQLVPEWRKLAKMVSSVANIHIGAVDCEVEVSLCRQQGVRSYPTIRLYPLGGQGLSTIAIYSGYQRDAHSLRQWLFGFIPSTVEELTPDSFKQQVLNSNEPWLVDFYAPWCGHCVVFAPEFQIIAQKLEGRVLAGKVNCNAFRHLCSQAGISSYPTVMVYHGADRNYRGDEIPSQSADHIIAHVEHVLTQHHHQESHVPHDEF</sequence>
<organism evidence="8 9">
    <name type="scientific">Coptotermes formosanus</name>
    <name type="common">Formosan subterranean termite</name>
    <dbReference type="NCBI Taxonomy" id="36987"/>
    <lineage>
        <taxon>Eukaryota</taxon>
        <taxon>Metazoa</taxon>
        <taxon>Ecdysozoa</taxon>
        <taxon>Arthropoda</taxon>
        <taxon>Hexapoda</taxon>
        <taxon>Insecta</taxon>
        <taxon>Pterygota</taxon>
        <taxon>Neoptera</taxon>
        <taxon>Polyneoptera</taxon>
        <taxon>Dictyoptera</taxon>
        <taxon>Blattodea</taxon>
        <taxon>Blattoidea</taxon>
        <taxon>Termitoidae</taxon>
        <taxon>Rhinotermitidae</taxon>
        <taxon>Coptotermes</taxon>
    </lineage>
</organism>
<dbReference type="PROSITE" id="PS00678">
    <property type="entry name" value="WD_REPEATS_1"/>
    <property type="match status" value="2"/>
</dbReference>
<dbReference type="Gene3D" id="2.130.10.10">
    <property type="entry name" value="YVTN repeat-like/Quinoprotein amine dehydrogenase"/>
    <property type="match status" value="1"/>
</dbReference>
<dbReference type="PANTHER" id="PTHR44340:SF1">
    <property type="entry name" value="DNAJ HOMOLOG SUBFAMILY C MEMBER 10"/>
    <property type="match status" value="1"/>
</dbReference>
<dbReference type="PANTHER" id="PTHR44340">
    <property type="entry name" value="DNAJ HOMOLOG SUBFAMILY C MEMBER 10"/>
    <property type="match status" value="1"/>
</dbReference>
<feature type="domain" description="Thioredoxin" evidence="7">
    <location>
        <begin position="884"/>
        <end position="998"/>
    </location>
</feature>